<dbReference type="Pfam" id="PF00392">
    <property type="entry name" value="GntR"/>
    <property type="match status" value="1"/>
</dbReference>
<evidence type="ECO:0000256" key="3">
    <source>
        <dbReference type="ARBA" id="ARBA00023163"/>
    </source>
</evidence>
<dbReference type="InterPro" id="IPR011711">
    <property type="entry name" value="GntR_C"/>
</dbReference>
<evidence type="ECO:0000313" key="6">
    <source>
        <dbReference type="Proteomes" id="UP001500449"/>
    </source>
</evidence>
<dbReference type="Gene3D" id="1.10.10.10">
    <property type="entry name" value="Winged helix-like DNA-binding domain superfamily/Winged helix DNA-binding domain"/>
    <property type="match status" value="1"/>
</dbReference>
<gene>
    <name evidence="5" type="ORF">GCM10009836_69390</name>
</gene>
<dbReference type="SUPFAM" id="SSF46785">
    <property type="entry name" value="Winged helix' DNA-binding domain"/>
    <property type="match status" value="1"/>
</dbReference>
<dbReference type="SUPFAM" id="SSF48008">
    <property type="entry name" value="GntR ligand-binding domain-like"/>
    <property type="match status" value="1"/>
</dbReference>
<comment type="caution">
    <text evidence="5">The sequence shown here is derived from an EMBL/GenBank/DDBJ whole genome shotgun (WGS) entry which is preliminary data.</text>
</comment>
<dbReference type="Proteomes" id="UP001500449">
    <property type="component" value="Unassembled WGS sequence"/>
</dbReference>
<evidence type="ECO:0000313" key="5">
    <source>
        <dbReference type="EMBL" id="GAA1878147.1"/>
    </source>
</evidence>
<keyword evidence="6" id="KW-1185">Reference proteome</keyword>
<evidence type="ECO:0000259" key="4">
    <source>
        <dbReference type="PROSITE" id="PS50949"/>
    </source>
</evidence>
<dbReference type="PROSITE" id="PS50949">
    <property type="entry name" value="HTH_GNTR"/>
    <property type="match status" value="1"/>
</dbReference>
<evidence type="ECO:0000256" key="1">
    <source>
        <dbReference type="ARBA" id="ARBA00023015"/>
    </source>
</evidence>
<dbReference type="PANTHER" id="PTHR43537:SF5">
    <property type="entry name" value="UXU OPERON TRANSCRIPTIONAL REGULATOR"/>
    <property type="match status" value="1"/>
</dbReference>
<dbReference type="EMBL" id="BAAAQK010000028">
    <property type="protein sequence ID" value="GAA1878147.1"/>
    <property type="molecule type" value="Genomic_DNA"/>
</dbReference>
<keyword evidence="2" id="KW-0238">DNA-binding</keyword>
<dbReference type="InterPro" id="IPR008920">
    <property type="entry name" value="TF_FadR/GntR_C"/>
</dbReference>
<accession>A0ABN2NNM8</accession>
<dbReference type="Pfam" id="PF07729">
    <property type="entry name" value="FCD"/>
    <property type="match status" value="1"/>
</dbReference>
<keyword evidence="3" id="KW-0804">Transcription</keyword>
<dbReference type="SMART" id="SM00895">
    <property type="entry name" value="FCD"/>
    <property type="match status" value="1"/>
</dbReference>
<dbReference type="RefSeq" id="WP_344427211.1">
    <property type="nucleotide sequence ID" value="NZ_BAAAQK010000028.1"/>
</dbReference>
<keyword evidence="1" id="KW-0805">Transcription regulation</keyword>
<dbReference type="InterPro" id="IPR000524">
    <property type="entry name" value="Tscrpt_reg_HTH_GntR"/>
</dbReference>
<dbReference type="InterPro" id="IPR036388">
    <property type="entry name" value="WH-like_DNA-bd_sf"/>
</dbReference>
<reference evidence="5 6" key="1">
    <citation type="journal article" date="2019" name="Int. J. Syst. Evol. Microbiol.">
        <title>The Global Catalogue of Microorganisms (GCM) 10K type strain sequencing project: providing services to taxonomists for standard genome sequencing and annotation.</title>
        <authorList>
            <consortium name="The Broad Institute Genomics Platform"/>
            <consortium name="The Broad Institute Genome Sequencing Center for Infectious Disease"/>
            <person name="Wu L."/>
            <person name="Ma J."/>
        </authorList>
    </citation>
    <scope>NUCLEOTIDE SEQUENCE [LARGE SCALE GENOMIC DNA]</scope>
    <source>
        <strain evidence="5 6">JCM 16009</strain>
    </source>
</reference>
<sequence>MDATGEASRAAPTGELAASRHRAVAELRQQIIDGTLQPGDRVVERTVAEQLQLSRSPVREAVQALIYEGFLVAESPRRIVVRRLSRRDVEELYDVREGLETMATVLATRNATHEDAQQLRHLLAEIAEETDEVALHRLNADFHELMTRLAGNGLLRSLTHPLTGRLQWLYQQNSDWDRLLTEHRAIADAVLSRDEDKARSLAAEHARASRADTLGKLFPDEA</sequence>
<proteinExistence type="predicted"/>
<feature type="domain" description="HTH gntR-type" evidence="4">
    <location>
        <begin position="17"/>
        <end position="84"/>
    </location>
</feature>
<dbReference type="SMART" id="SM00345">
    <property type="entry name" value="HTH_GNTR"/>
    <property type="match status" value="1"/>
</dbReference>
<protein>
    <submittedName>
        <fullName evidence="5">GntR family transcriptional regulator</fullName>
    </submittedName>
</protein>
<dbReference type="InterPro" id="IPR036390">
    <property type="entry name" value="WH_DNA-bd_sf"/>
</dbReference>
<name>A0ABN2NNM8_9PSEU</name>
<dbReference type="Gene3D" id="1.20.120.530">
    <property type="entry name" value="GntR ligand-binding domain-like"/>
    <property type="match status" value="1"/>
</dbReference>
<organism evidence="5 6">
    <name type="scientific">Pseudonocardia ailaonensis</name>
    <dbReference type="NCBI Taxonomy" id="367279"/>
    <lineage>
        <taxon>Bacteria</taxon>
        <taxon>Bacillati</taxon>
        <taxon>Actinomycetota</taxon>
        <taxon>Actinomycetes</taxon>
        <taxon>Pseudonocardiales</taxon>
        <taxon>Pseudonocardiaceae</taxon>
        <taxon>Pseudonocardia</taxon>
    </lineage>
</organism>
<evidence type="ECO:0000256" key="2">
    <source>
        <dbReference type="ARBA" id="ARBA00023125"/>
    </source>
</evidence>
<dbReference type="PANTHER" id="PTHR43537">
    <property type="entry name" value="TRANSCRIPTIONAL REGULATOR, GNTR FAMILY"/>
    <property type="match status" value="1"/>
</dbReference>